<reference evidence="3" key="2">
    <citation type="journal article" date="2023" name="Science">
        <title>Genomic signatures of disease resistance in endangered staghorn corals.</title>
        <authorList>
            <person name="Vollmer S.V."/>
            <person name="Selwyn J.D."/>
            <person name="Despard B.A."/>
            <person name="Roesel C.L."/>
        </authorList>
    </citation>
    <scope>NUCLEOTIDE SEQUENCE</scope>
    <source>
        <strain evidence="3">K2</strain>
    </source>
</reference>
<dbReference type="SUPFAM" id="SSF54373">
    <property type="entry name" value="FAD-linked reductases, C-terminal domain"/>
    <property type="match status" value="1"/>
</dbReference>
<dbReference type="GO" id="GO:0009063">
    <property type="term" value="P:amino acid catabolic process"/>
    <property type="evidence" value="ECO:0007669"/>
    <property type="project" value="TreeGrafter"/>
</dbReference>
<evidence type="ECO:0000313" key="3">
    <source>
        <dbReference type="EMBL" id="KAK2547599.1"/>
    </source>
</evidence>
<dbReference type="Gene3D" id="1.20.1440.240">
    <property type="match status" value="1"/>
</dbReference>
<gene>
    <name evidence="3" type="ORF">P5673_032378</name>
</gene>
<dbReference type="Proteomes" id="UP001249851">
    <property type="component" value="Unassembled WGS sequence"/>
</dbReference>
<dbReference type="PANTHER" id="PTHR10742:SF342">
    <property type="entry name" value="AMINE OXIDASE"/>
    <property type="match status" value="1"/>
</dbReference>
<organism evidence="3 4">
    <name type="scientific">Acropora cervicornis</name>
    <name type="common">Staghorn coral</name>
    <dbReference type="NCBI Taxonomy" id="6130"/>
    <lineage>
        <taxon>Eukaryota</taxon>
        <taxon>Metazoa</taxon>
        <taxon>Cnidaria</taxon>
        <taxon>Anthozoa</taxon>
        <taxon>Hexacorallia</taxon>
        <taxon>Scleractinia</taxon>
        <taxon>Astrocoeniina</taxon>
        <taxon>Acroporidae</taxon>
        <taxon>Acropora</taxon>
    </lineage>
</organism>
<dbReference type="GO" id="GO:0001716">
    <property type="term" value="F:L-amino-acid oxidase activity"/>
    <property type="evidence" value="ECO:0007669"/>
    <property type="project" value="TreeGrafter"/>
</dbReference>
<reference evidence="3" key="1">
    <citation type="journal article" date="2023" name="G3 (Bethesda)">
        <title>Whole genome assembly and annotation of the endangered Caribbean coral Acropora cervicornis.</title>
        <authorList>
            <person name="Selwyn J.D."/>
            <person name="Vollmer S.V."/>
        </authorList>
    </citation>
    <scope>NUCLEOTIDE SEQUENCE</scope>
    <source>
        <strain evidence="3">K2</strain>
    </source>
</reference>
<dbReference type="Gene3D" id="3.90.660.10">
    <property type="match status" value="1"/>
</dbReference>
<sequence length="620" mass="71335">MAAITVASDWTTRRLGRLPVRNEPNWITGDLKSAHGIQPISRAHRMGEPKAPYSKSTRNTKVRKVDEEGPIQQSDLLKPLEMDICNYGLNYTYQKWCEEMPAPEEYSKTQKGKRVIVVGAGMAGLAAAYELEQVGHDVIVLEAQDRVGGRVHTLHFDGKLLGEAGAMRLPCSPTDKEKTHFLTDFYVSHFDLNSVRFVNSCKEAYLKFYNMKKAVRIKGAYYDRTTTVVTDQLRTFLDEYGKDHQAKAWNDWIDIWCQFSLDNFLQSTYEAVMTKVRKRVELKSSLLQFKTIHKQLKDLKKYLPWPNSAVTAYSVFSYTEQLDQSLVQYLRDQLGQWWSDKMHCIKGGMYQLPEAFTKRNRYGWNEDVWLQKKIKLNHTVKEIKYTFDWDEPSKNCVKVMAYDETRTLRTFDGDAVIVTVPINILRQITFSPTVEDTPPPLEFHKAIEGIFTGTATKLFLTTKTRFWEKDGIKGGFSKTNLPIGQIHYQENDGDPGGEKGMLLIYTWKTEALLFGSLDPCLALQEAKEQIATIHPEIREEYEGGKVFAWYNKPSAQGAYALLKPNQFQNVRWLLNPMYNIFFAGEGISFASGWIQGALESGLRAAYQFYIRNERDWSCEE</sequence>
<dbReference type="EMBL" id="JARQWQ010000176">
    <property type="protein sequence ID" value="KAK2547599.1"/>
    <property type="molecule type" value="Genomic_DNA"/>
</dbReference>
<accession>A0AAD9PRD4</accession>
<proteinExistence type="predicted"/>
<protein>
    <submittedName>
        <fullName evidence="3">L-amino-acid oxidase YobN</fullName>
    </submittedName>
</protein>
<dbReference type="InterPro" id="IPR036188">
    <property type="entry name" value="FAD/NAD-bd_sf"/>
</dbReference>
<evidence type="ECO:0000259" key="2">
    <source>
        <dbReference type="Pfam" id="PF01593"/>
    </source>
</evidence>
<dbReference type="InterPro" id="IPR050281">
    <property type="entry name" value="Flavin_monoamine_oxidase"/>
</dbReference>
<dbReference type="InterPro" id="IPR002937">
    <property type="entry name" value="Amino_oxidase"/>
</dbReference>
<feature type="region of interest" description="Disordered" evidence="1">
    <location>
        <begin position="45"/>
        <end position="65"/>
    </location>
</feature>
<dbReference type="Gene3D" id="3.50.50.60">
    <property type="entry name" value="FAD/NAD(P)-binding domain"/>
    <property type="match status" value="1"/>
</dbReference>
<comment type="caution">
    <text evidence="3">The sequence shown here is derived from an EMBL/GenBank/DDBJ whole genome shotgun (WGS) entry which is preliminary data.</text>
</comment>
<name>A0AAD9PRD4_ACRCE</name>
<evidence type="ECO:0000256" key="1">
    <source>
        <dbReference type="SAM" id="MobiDB-lite"/>
    </source>
</evidence>
<keyword evidence="4" id="KW-1185">Reference proteome</keyword>
<evidence type="ECO:0000313" key="4">
    <source>
        <dbReference type="Proteomes" id="UP001249851"/>
    </source>
</evidence>
<dbReference type="Pfam" id="PF01593">
    <property type="entry name" value="Amino_oxidase"/>
    <property type="match status" value="1"/>
</dbReference>
<feature type="domain" description="Amine oxidase" evidence="2">
    <location>
        <begin position="122"/>
        <end position="606"/>
    </location>
</feature>
<dbReference type="PANTHER" id="PTHR10742">
    <property type="entry name" value="FLAVIN MONOAMINE OXIDASE"/>
    <property type="match status" value="1"/>
</dbReference>
<dbReference type="AlphaFoldDB" id="A0AAD9PRD4"/>
<dbReference type="SUPFAM" id="SSF51905">
    <property type="entry name" value="FAD/NAD(P)-binding domain"/>
    <property type="match status" value="1"/>
</dbReference>